<dbReference type="GeneID" id="108834224"/>
<dbReference type="Proteomes" id="UP000504610">
    <property type="component" value="Chromosome 2"/>
</dbReference>
<protein>
    <submittedName>
        <fullName evidence="3">Uncharacterized protein LOC108834224 isoform X1</fullName>
    </submittedName>
</protein>
<reference evidence="2" key="1">
    <citation type="journal article" date="2019" name="Database">
        <title>The radish genome database (RadishGD): an integrated information resource for radish genomics.</title>
        <authorList>
            <person name="Yu H.J."/>
            <person name="Baek S."/>
            <person name="Lee Y.J."/>
            <person name="Cho A."/>
            <person name="Mun J.H."/>
        </authorList>
    </citation>
    <scope>NUCLEOTIDE SEQUENCE [LARGE SCALE GENOMIC DNA]</scope>
    <source>
        <strain evidence="2">cv. WK10039</strain>
    </source>
</reference>
<sequence length="175" mass="19970">MNLKEALRLSSPQTAKKSNNRRDRSPLPPPSRRDYKRRPIGSPPPPYRDRRHSPPMRRSSSSYDGRRGGYGPPDRRNDRFGYENDREMGGRHGYGDERPPGRFMGRGVIKTGREVVEVMVMPLTEEVLKGGMNMHGRWRRTSYLTYRAGILICPAVTALNKTSEPKSEDEADAED</sequence>
<dbReference type="OrthoDB" id="342064at2759"/>
<evidence type="ECO:0000256" key="1">
    <source>
        <dbReference type="SAM" id="MobiDB-lite"/>
    </source>
</evidence>
<reference evidence="3" key="2">
    <citation type="submission" date="2025-08" db="UniProtKB">
        <authorList>
            <consortium name="RefSeq"/>
        </authorList>
    </citation>
    <scope>IDENTIFICATION</scope>
    <source>
        <tissue evidence="3">Leaf</tissue>
    </source>
</reference>
<feature type="compositionally biased region" description="Basic and acidic residues" evidence="1">
    <location>
        <begin position="73"/>
        <end position="100"/>
    </location>
</feature>
<keyword evidence="2" id="KW-1185">Reference proteome</keyword>
<name>A0A9W3D953_RAPSA</name>
<dbReference type="AlphaFoldDB" id="A0A9W3D953"/>
<feature type="region of interest" description="Disordered" evidence="1">
    <location>
        <begin position="1"/>
        <end position="105"/>
    </location>
</feature>
<gene>
    <name evidence="3" type="primary">LOC108834224</name>
</gene>
<evidence type="ECO:0000313" key="2">
    <source>
        <dbReference type="Proteomes" id="UP000504610"/>
    </source>
</evidence>
<proteinExistence type="predicted"/>
<organism evidence="2 3">
    <name type="scientific">Raphanus sativus</name>
    <name type="common">Radish</name>
    <name type="synonym">Raphanus raphanistrum var. sativus</name>
    <dbReference type="NCBI Taxonomy" id="3726"/>
    <lineage>
        <taxon>Eukaryota</taxon>
        <taxon>Viridiplantae</taxon>
        <taxon>Streptophyta</taxon>
        <taxon>Embryophyta</taxon>
        <taxon>Tracheophyta</taxon>
        <taxon>Spermatophyta</taxon>
        <taxon>Magnoliopsida</taxon>
        <taxon>eudicotyledons</taxon>
        <taxon>Gunneridae</taxon>
        <taxon>Pentapetalae</taxon>
        <taxon>rosids</taxon>
        <taxon>malvids</taxon>
        <taxon>Brassicales</taxon>
        <taxon>Brassicaceae</taxon>
        <taxon>Brassiceae</taxon>
        <taxon>Raphanus</taxon>
    </lineage>
</organism>
<dbReference type="RefSeq" id="XP_056860391.1">
    <property type="nucleotide sequence ID" value="XM_057004411.1"/>
</dbReference>
<dbReference type="KEGG" id="rsz:108834224"/>
<accession>A0A9W3D953</accession>
<evidence type="ECO:0000313" key="3">
    <source>
        <dbReference type="RefSeq" id="XP_056860391.1"/>
    </source>
</evidence>